<dbReference type="AlphaFoldDB" id="A0A0D8BFK7"/>
<dbReference type="RefSeq" id="WP_044885530.1">
    <property type="nucleotide sequence ID" value="NZ_JYFN01000020.1"/>
</dbReference>
<proteinExistence type="predicted"/>
<feature type="domain" description="ER-bound oxygenase mpaB/mpaB'/Rubber oxygenase catalytic" evidence="1">
    <location>
        <begin position="48"/>
        <end position="268"/>
    </location>
</feature>
<evidence type="ECO:0000259" key="1">
    <source>
        <dbReference type="Pfam" id="PF09995"/>
    </source>
</evidence>
<dbReference type="PANTHER" id="PTHR36151:SF3">
    <property type="entry name" value="ER-BOUND OXYGENASE MPAB_MPAB'_RUBBER OXYGENASE CATALYTIC DOMAIN-CONTAINING PROTEIN"/>
    <property type="match status" value="1"/>
</dbReference>
<evidence type="ECO:0000313" key="3">
    <source>
        <dbReference type="Proteomes" id="UP000032545"/>
    </source>
</evidence>
<reference evidence="2 3" key="2">
    <citation type="journal article" date="2016" name="Genome Announc.">
        <title>Permanent Draft Genome Sequences for Two Variants of Frankia sp. Strain CpI1, the First Frankia Strain Isolated from Root Nodules of Comptonia peregrina.</title>
        <authorList>
            <person name="Oshone R."/>
            <person name="Hurst S.G.IV."/>
            <person name="Abebe-Akele F."/>
            <person name="Simpson S."/>
            <person name="Morris K."/>
            <person name="Thomas W.K."/>
            <person name="Tisa L.S."/>
        </authorList>
    </citation>
    <scope>NUCLEOTIDE SEQUENCE [LARGE SCALE GENOMIC DNA]</scope>
    <source>
        <strain evidence="3">CpI1-S</strain>
    </source>
</reference>
<comment type="caution">
    <text evidence="2">The sequence shown here is derived from an EMBL/GenBank/DDBJ whole genome shotgun (WGS) entry which is preliminary data.</text>
</comment>
<dbReference type="InterPro" id="IPR018713">
    <property type="entry name" value="MPAB/Lcp_cat_dom"/>
</dbReference>
<sequence>MISGADDVRAWLGGHVLQRVAGPEGPRRREQIFDAEGERWFAEDRPIRRVHADAAMFVGGLRALLLQSLHPLAMAGVAGHSDFRHDPWGRLQRTSFFLAATTFGPAEEAERAVARVRGVHRRVRGVAPDGRPYAAGDPHLLRWVHIAEVDSFLAAYQRYGTGGPLNAAERDAYIADAATVADKLGAADPPRTEAELARALRAFRPELAGTPEARAAARYLLLQAPLPLLARPPYGVLASAAVGLMPAWTRWPLRLPYLPAAEATIGRLAGHGIVSTIRWATRPAPAAPGTDPDRPAA</sequence>
<reference evidence="3" key="1">
    <citation type="submission" date="2015-02" db="EMBL/GenBank/DDBJ databases">
        <title>Draft Genome of Frankia sp. CpI1-S.</title>
        <authorList>
            <person name="Oshone R.T."/>
            <person name="Ngom M."/>
            <person name="Ghodhbane-Gtari F."/>
            <person name="Gtari M."/>
            <person name="Morris K."/>
            <person name="Thomas K."/>
            <person name="Sen A."/>
            <person name="Tisa L.S."/>
        </authorList>
    </citation>
    <scope>NUCLEOTIDE SEQUENCE [LARGE SCALE GENOMIC DNA]</scope>
    <source>
        <strain evidence="3">CpI1-S</strain>
    </source>
</reference>
<accession>A0A0D8BFK7</accession>
<name>A0A0D8BFK7_9ACTN</name>
<dbReference type="GO" id="GO:0016491">
    <property type="term" value="F:oxidoreductase activity"/>
    <property type="evidence" value="ECO:0007669"/>
    <property type="project" value="InterPro"/>
</dbReference>
<dbReference type="OrthoDB" id="108890at2"/>
<keyword evidence="3" id="KW-1185">Reference proteome</keyword>
<evidence type="ECO:0000313" key="2">
    <source>
        <dbReference type="EMBL" id="KJE22744.1"/>
    </source>
</evidence>
<dbReference type="EMBL" id="JYFN01000020">
    <property type="protein sequence ID" value="KJE22744.1"/>
    <property type="molecule type" value="Genomic_DNA"/>
</dbReference>
<dbReference type="Proteomes" id="UP000032545">
    <property type="component" value="Unassembled WGS sequence"/>
</dbReference>
<gene>
    <name evidence="2" type="ORF">FF36_02923</name>
</gene>
<dbReference type="PATRIC" id="fig|1502723.3.peg.2063"/>
<dbReference type="Pfam" id="PF09995">
    <property type="entry name" value="MPAB_Lcp_cat"/>
    <property type="match status" value="1"/>
</dbReference>
<protein>
    <recommendedName>
        <fullName evidence="1">ER-bound oxygenase mpaB/mpaB'/Rubber oxygenase catalytic domain-containing protein</fullName>
    </recommendedName>
</protein>
<organism evidence="2 3">
    <name type="scientific">Frankia torreyi</name>
    <dbReference type="NCBI Taxonomy" id="1856"/>
    <lineage>
        <taxon>Bacteria</taxon>
        <taxon>Bacillati</taxon>
        <taxon>Actinomycetota</taxon>
        <taxon>Actinomycetes</taxon>
        <taxon>Frankiales</taxon>
        <taxon>Frankiaceae</taxon>
        <taxon>Frankia</taxon>
    </lineage>
</organism>
<dbReference type="PANTHER" id="PTHR36151">
    <property type="entry name" value="BLR2777 PROTEIN"/>
    <property type="match status" value="1"/>
</dbReference>